<evidence type="ECO:0000313" key="3">
    <source>
        <dbReference type="EMBL" id="WOO40037.1"/>
    </source>
</evidence>
<feature type="transmembrane region" description="Helical" evidence="2">
    <location>
        <begin position="12"/>
        <end position="38"/>
    </location>
</feature>
<dbReference type="Pfam" id="PF07963">
    <property type="entry name" value="N_methyl"/>
    <property type="match status" value="1"/>
</dbReference>
<evidence type="ECO:0000256" key="2">
    <source>
        <dbReference type="SAM" id="Phobius"/>
    </source>
</evidence>
<dbReference type="RefSeq" id="WP_317832130.1">
    <property type="nucleotide sequence ID" value="NZ_CP136920.1"/>
</dbReference>
<feature type="region of interest" description="Disordered" evidence="1">
    <location>
        <begin position="81"/>
        <end position="103"/>
    </location>
</feature>
<organism evidence="3 4">
    <name type="scientific">Rubellicoccus peritrichatus</name>
    <dbReference type="NCBI Taxonomy" id="3080537"/>
    <lineage>
        <taxon>Bacteria</taxon>
        <taxon>Pseudomonadati</taxon>
        <taxon>Verrucomicrobiota</taxon>
        <taxon>Opitutia</taxon>
        <taxon>Puniceicoccales</taxon>
        <taxon>Cerasicoccaceae</taxon>
        <taxon>Rubellicoccus</taxon>
    </lineage>
</organism>
<dbReference type="EMBL" id="CP136920">
    <property type="protein sequence ID" value="WOO40037.1"/>
    <property type="molecule type" value="Genomic_DNA"/>
</dbReference>
<gene>
    <name evidence="3" type="ORF">RZN69_15545</name>
</gene>
<reference evidence="3 4" key="1">
    <citation type="submission" date="2023-10" db="EMBL/GenBank/DDBJ databases">
        <title>Rubellicoccus peritrichatus gen. nov., sp. nov., isolated from an algae of coral reef tank.</title>
        <authorList>
            <person name="Luo J."/>
        </authorList>
    </citation>
    <scope>NUCLEOTIDE SEQUENCE [LARGE SCALE GENOMIC DNA]</scope>
    <source>
        <strain evidence="3 4">CR14</strain>
    </source>
</reference>
<dbReference type="InterPro" id="IPR012902">
    <property type="entry name" value="N_methyl_site"/>
</dbReference>
<protein>
    <submittedName>
        <fullName evidence="3">Prepilin-type N-terminal cleavage/methylation domain-containing protein</fullName>
    </submittedName>
</protein>
<sequence>MNRRIQHQRGFTLVEILMAVALGGLILVSASAFLMGVFNLSLIAEREPLFEEHVDSTTRFLEYAFSTALPVPEGAVNEEVQGTNNQRNTNNQSNSGDDSRPKISWQRIPGEIGLNPEALSFRLPGDIPIFVAEDSYLPEVSCYLVFKDGEGLLLRWRTDEMASEDDDETLTSVISPYVTELIYYYYDREDDKWEDSDEAEQSDEGETMMPDFIGLSFVYPDGREAKRQVLLPAVDSERPLP</sequence>
<keyword evidence="2" id="KW-0812">Transmembrane</keyword>
<dbReference type="Proteomes" id="UP001304300">
    <property type="component" value="Chromosome"/>
</dbReference>
<feature type="compositionally biased region" description="Low complexity" evidence="1">
    <location>
        <begin position="82"/>
        <end position="96"/>
    </location>
</feature>
<evidence type="ECO:0000313" key="4">
    <source>
        <dbReference type="Proteomes" id="UP001304300"/>
    </source>
</evidence>
<dbReference type="PROSITE" id="PS00409">
    <property type="entry name" value="PROKAR_NTER_METHYL"/>
    <property type="match status" value="1"/>
</dbReference>
<keyword evidence="2" id="KW-0472">Membrane</keyword>
<proteinExistence type="predicted"/>
<dbReference type="NCBIfam" id="TIGR02532">
    <property type="entry name" value="IV_pilin_GFxxxE"/>
    <property type="match status" value="1"/>
</dbReference>
<dbReference type="AlphaFoldDB" id="A0AAQ3QUR1"/>
<accession>A0AAQ3QUR1</accession>
<dbReference type="KEGG" id="puo:RZN69_15545"/>
<evidence type="ECO:0000256" key="1">
    <source>
        <dbReference type="SAM" id="MobiDB-lite"/>
    </source>
</evidence>
<name>A0AAQ3QUR1_9BACT</name>
<keyword evidence="4" id="KW-1185">Reference proteome</keyword>
<keyword evidence="2" id="KW-1133">Transmembrane helix</keyword>